<feature type="compositionally biased region" description="Basic and acidic residues" evidence="1">
    <location>
        <begin position="132"/>
        <end position="147"/>
    </location>
</feature>
<accession>A0A3N1HKT3</accession>
<dbReference type="AlphaFoldDB" id="A0A3N1HKT3"/>
<dbReference type="OrthoDB" id="5244024at2"/>
<organism evidence="3 4">
    <name type="scientific">Pseudokineococcus lusitanus</name>
    <dbReference type="NCBI Taxonomy" id="763993"/>
    <lineage>
        <taxon>Bacteria</taxon>
        <taxon>Bacillati</taxon>
        <taxon>Actinomycetota</taxon>
        <taxon>Actinomycetes</taxon>
        <taxon>Kineosporiales</taxon>
        <taxon>Kineosporiaceae</taxon>
        <taxon>Pseudokineococcus</taxon>
    </lineage>
</organism>
<gene>
    <name evidence="3" type="ORF">EDC03_1695</name>
</gene>
<evidence type="ECO:0000313" key="4">
    <source>
        <dbReference type="Proteomes" id="UP000276232"/>
    </source>
</evidence>
<protein>
    <recommendedName>
        <fullName evidence="5">DUF3040 family protein</fullName>
    </recommendedName>
</protein>
<feature type="transmembrane region" description="Helical" evidence="2">
    <location>
        <begin position="39"/>
        <end position="59"/>
    </location>
</feature>
<dbReference type="Proteomes" id="UP000276232">
    <property type="component" value="Unassembled WGS sequence"/>
</dbReference>
<sequence>MPLSEHEQRLLSQMEQQLLNDDPKFASAMKGSTRRAASAGRFLLGGAGILVGILLLVVGVATQQVAVGVIAFVLMLVGAGYAISTPKRGAGGPVGVVRPDGTPGPRPAGGARPTGRRARPAGPAAGGSFMQRMEERWQKRRDEGGGR</sequence>
<keyword evidence="4" id="KW-1185">Reference proteome</keyword>
<dbReference type="InParanoid" id="A0A3N1HKT3"/>
<reference evidence="3 4" key="1">
    <citation type="journal article" date="2015" name="Stand. Genomic Sci.">
        <title>Genomic Encyclopedia of Bacterial and Archaeal Type Strains, Phase III: the genomes of soil and plant-associated and newly described type strains.</title>
        <authorList>
            <person name="Whitman W.B."/>
            <person name="Woyke T."/>
            <person name="Klenk H.P."/>
            <person name="Zhou Y."/>
            <person name="Lilburn T.G."/>
            <person name="Beck B.J."/>
            <person name="De Vos P."/>
            <person name="Vandamme P."/>
            <person name="Eisen J.A."/>
            <person name="Garrity G."/>
            <person name="Hugenholtz P."/>
            <person name="Kyrpides N.C."/>
        </authorList>
    </citation>
    <scope>NUCLEOTIDE SEQUENCE [LARGE SCALE GENOMIC DNA]</scope>
    <source>
        <strain evidence="3 4">CECT 7306</strain>
    </source>
</reference>
<evidence type="ECO:0008006" key="5">
    <source>
        <dbReference type="Google" id="ProtNLM"/>
    </source>
</evidence>
<dbReference type="EMBL" id="RJKN01000004">
    <property type="protein sequence ID" value="ROP43100.1"/>
    <property type="molecule type" value="Genomic_DNA"/>
</dbReference>
<evidence type="ECO:0000256" key="2">
    <source>
        <dbReference type="SAM" id="Phobius"/>
    </source>
</evidence>
<keyword evidence="2" id="KW-0472">Membrane</keyword>
<dbReference type="InterPro" id="IPR021401">
    <property type="entry name" value="DUF3040"/>
</dbReference>
<feature type="region of interest" description="Disordered" evidence="1">
    <location>
        <begin position="88"/>
        <end position="147"/>
    </location>
</feature>
<keyword evidence="2" id="KW-1133">Transmembrane helix</keyword>
<evidence type="ECO:0000256" key="1">
    <source>
        <dbReference type="SAM" id="MobiDB-lite"/>
    </source>
</evidence>
<dbReference type="Pfam" id="PF11239">
    <property type="entry name" value="DUF3040"/>
    <property type="match status" value="1"/>
</dbReference>
<feature type="compositionally biased region" description="Low complexity" evidence="1">
    <location>
        <begin position="95"/>
        <end position="113"/>
    </location>
</feature>
<proteinExistence type="predicted"/>
<name>A0A3N1HKT3_9ACTN</name>
<feature type="transmembrane region" description="Helical" evidence="2">
    <location>
        <begin position="65"/>
        <end position="83"/>
    </location>
</feature>
<evidence type="ECO:0000313" key="3">
    <source>
        <dbReference type="EMBL" id="ROP43100.1"/>
    </source>
</evidence>
<comment type="caution">
    <text evidence="3">The sequence shown here is derived from an EMBL/GenBank/DDBJ whole genome shotgun (WGS) entry which is preliminary data.</text>
</comment>
<dbReference type="RefSeq" id="WP_123379812.1">
    <property type="nucleotide sequence ID" value="NZ_RJKN01000004.1"/>
</dbReference>
<keyword evidence="2" id="KW-0812">Transmembrane</keyword>